<reference evidence="6 7" key="1">
    <citation type="journal article" date="2012" name="BMC Genomics">
        <title>Comparative genomics of the classical Bordetella subspecies: the evolution and exchange of virulence-associated diversity amongst closely related pathogens.</title>
        <authorList>
            <person name="Park J."/>
            <person name="Zhang Y."/>
            <person name="Buboltz A.M."/>
            <person name="Zhang X."/>
            <person name="Schuster S.C."/>
            <person name="Ahuja U."/>
            <person name="Liu M."/>
            <person name="Miller J.F."/>
            <person name="Sebaihia M."/>
            <person name="Bentley S.D."/>
            <person name="Parkhill J."/>
            <person name="Harvill E.T."/>
        </authorList>
    </citation>
    <scope>NUCLEOTIDE SEQUENCE [LARGE SCALE GENOMIC DNA]</scope>
    <source>
        <strain evidence="6 7">253</strain>
    </source>
</reference>
<dbReference type="SUPFAM" id="SSF102215">
    <property type="entry name" value="Creatininase"/>
    <property type="match status" value="1"/>
</dbReference>
<evidence type="ECO:0000313" key="6">
    <source>
        <dbReference type="EMBL" id="CCJ53844.1"/>
    </source>
</evidence>
<proteinExistence type="inferred from homology"/>
<dbReference type="AlphaFoldDB" id="A0A0C6P258"/>
<dbReference type="RefSeq" id="WP_015064243.1">
    <property type="nucleotide sequence ID" value="NC_019382.1"/>
</dbReference>
<evidence type="ECO:0000256" key="2">
    <source>
        <dbReference type="ARBA" id="ARBA00022723"/>
    </source>
</evidence>
<dbReference type="GO" id="GO:0016811">
    <property type="term" value="F:hydrolase activity, acting on carbon-nitrogen (but not peptide) bonds, in linear amides"/>
    <property type="evidence" value="ECO:0007669"/>
    <property type="project" value="TreeGrafter"/>
</dbReference>
<dbReference type="Gene3D" id="3.40.50.10310">
    <property type="entry name" value="Creatininase"/>
    <property type="match status" value="1"/>
</dbReference>
<dbReference type="InterPro" id="IPR024087">
    <property type="entry name" value="Creatininase-like_sf"/>
</dbReference>
<comment type="similarity">
    <text evidence="5">Belongs to the creatininase superfamily.</text>
</comment>
<dbReference type="GO" id="GO:0046872">
    <property type="term" value="F:metal ion binding"/>
    <property type="evidence" value="ECO:0007669"/>
    <property type="project" value="UniProtKB-KW"/>
</dbReference>
<dbReference type="HOGENOM" id="CLU_055029_3_1_4"/>
<dbReference type="GO" id="GO:0009231">
    <property type="term" value="P:riboflavin biosynthetic process"/>
    <property type="evidence" value="ECO:0007669"/>
    <property type="project" value="TreeGrafter"/>
</dbReference>
<gene>
    <name evidence="6" type="ORF">BN112_1927</name>
</gene>
<dbReference type="OrthoDB" id="9801445at2"/>
<evidence type="ECO:0000256" key="5">
    <source>
        <dbReference type="ARBA" id="ARBA00024029"/>
    </source>
</evidence>
<name>A0A0C6P258_BORBO</name>
<dbReference type="InterPro" id="IPR003785">
    <property type="entry name" value="Creatininase/forma_Hydrolase"/>
</dbReference>
<organism evidence="6 7">
    <name type="scientific">Bordetella bronchiseptica 253</name>
    <dbReference type="NCBI Taxonomy" id="568707"/>
    <lineage>
        <taxon>Bacteria</taxon>
        <taxon>Pseudomonadati</taxon>
        <taxon>Pseudomonadota</taxon>
        <taxon>Betaproteobacteria</taxon>
        <taxon>Burkholderiales</taxon>
        <taxon>Alcaligenaceae</taxon>
        <taxon>Bordetella</taxon>
    </lineage>
</organism>
<dbReference type="PANTHER" id="PTHR35005:SF1">
    <property type="entry name" value="2-AMINO-5-FORMYLAMINO-6-RIBOSYLAMINOPYRIMIDIN-4(3H)-ONE 5'-MONOPHOSPHATE DEFORMYLASE"/>
    <property type="match status" value="1"/>
</dbReference>
<dbReference type="KEGG" id="bbh:BN112_1927"/>
<evidence type="ECO:0000256" key="1">
    <source>
        <dbReference type="ARBA" id="ARBA00001947"/>
    </source>
</evidence>
<dbReference type="Proteomes" id="UP000007564">
    <property type="component" value="Chromosome"/>
</dbReference>
<protein>
    <submittedName>
        <fullName evidence="6">Putative creatinine amidohydrolase</fullName>
    </submittedName>
</protein>
<dbReference type="Pfam" id="PF02633">
    <property type="entry name" value="Creatininase"/>
    <property type="match status" value="1"/>
</dbReference>
<keyword evidence="2" id="KW-0479">Metal-binding</keyword>
<dbReference type="PANTHER" id="PTHR35005">
    <property type="entry name" value="3-DEHYDRO-SCYLLO-INOSOSE HYDROLASE"/>
    <property type="match status" value="1"/>
</dbReference>
<sequence length="264" mass="28546">MRIDQHTYDDIRAYLGKHDTILIPVGAVEQYGAHLATGTELRICEGIATEIGARTGLAVAPIVPVNYSAMFLDYPGTLSVEMRTIEDYLKEIGDSLAGQGFRHFFFINIHAGSLGPIESVCRHLRRRYGAVGGLIDVFSIMRDMATGRLKTRQSPSGHASEMVTSVALAKFPELVFMERARAAQSLRSFTEGVNTVSSGKVTLGGSSFSVFSDISDYSPIGTQGDPTQASAEQGQAIWDATVDYMSEAARKFSAMSFQSEGAKA</sequence>
<keyword evidence="4" id="KW-0862">Zinc</keyword>
<accession>A0A0C6P258</accession>
<dbReference type="EMBL" id="HE965806">
    <property type="protein sequence ID" value="CCJ53844.1"/>
    <property type="molecule type" value="Genomic_DNA"/>
</dbReference>
<comment type="cofactor">
    <cofactor evidence="1">
        <name>Zn(2+)</name>
        <dbReference type="ChEBI" id="CHEBI:29105"/>
    </cofactor>
</comment>
<keyword evidence="3 6" id="KW-0378">Hydrolase</keyword>
<evidence type="ECO:0000256" key="3">
    <source>
        <dbReference type="ARBA" id="ARBA00022801"/>
    </source>
</evidence>
<evidence type="ECO:0000256" key="4">
    <source>
        <dbReference type="ARBA" id="ARBA00022833"/>
    </source>
</evidence>
<evidence type="ECO:0000313" key="7">
    <source>
        <dbReference type="Proteomes" id="UP000007564"/>
    </source>
</evidence>